<feature type="domain" description="Biotin carboxylation" evidence="21">
    <location>
        <begin position="1"/>
        <end position="445"/>
    </location>
</feature>
<keyword evidence="12" id="KW-0460">Magnesium</keyword>
<comment type="function">
    <text evidence="1 19">This protein is a component of the acetyl coenzyme A carboxylase complex; first, biotin carboxylase catalyzes the carboxylation of the carrier protein and then the transcarboxylase transfers the carboxyl group to form malonyl-CoA.</text>
</comment>
<dbReference type="Pfam" id="PF02786">
    <property type="entry name" value="CPSase_L_D2"/>
    <property type="match status" value="1"/>
</dbReference>
<keyword evidence="23" id="KW-1185">Reference proteome</keyword>
<feature type="domain" description="ATP-grasp" evidence="20">
    <location>
        <begin position="120"/>
        <end position="317"/>
    </location>
</feature>
<comment type="pathway">
    <text evidence="2 19">Lipid metabolism; malonyl-CoA biosynthesis; malonyl-CoA from acetyl-CoA: step 1/1.</text>
</comment>
<dbReference type="EC" id="6.3.4.14" evidence="4 19"/>
<dbReference type="Pfam" id="PF00289">
    <property type="entry name" value="Biotin_carb_N"/>
    <property type="match status" value="1"/>
</dbReference>
<evidence type="ECO:0000256" key="2">
    <source>
        <dbReference type="ARBA" id="ARBA00004956"/>
    </source>
</evidence>
<protein>
    <recommendedName>
        <fullName evidence="5 19">Biotin carboxylase</fullName>
        <ecNumber evidence="4 19">6.3.4.14</ecNumber>
    </recommendedName>
    <alternativeName>
        <fullName evidence="16 19">Acetyl-coenzyme A carboxylase biotin carboxylase subunit A</fullName>
    </alternativeName>
</protein>
<dbReference type="AlphaFoldDB" id="A0A368U649"/>
<keyword evidence="14 19" id="KW-0275">Fatty acid biosynthesis</keyword>
<name>A0A368U649_9GAMM</name>
<dbReference type="EMBL" id="QPIJ01000011">
    <property type="protein sequence ID" value="RCV92618.1"/>
    <property type="molecule type" value="Genomic_DNA"/>
</dbReference>
<dbReference type="NCBIfam" id="TIGR00514">
    <property type="entry name" value="accC"/>
    <property type="match status" value="1"/>
</dbReference>
<evidence type="ECO:0000256" key="19">
    <source>
        <dbReference type="RuleBase" id="RU365063"/>
    </source>
</evidence>
<evidence type="ECO:0000256" key="6">
    <source>
        <dbReference type="ARBA" id="ARBA00022516"/>
    </source>
</evidence>
<evidence type="ECO:0000256" key="5">
    <source>
        <dbReference type="ARBA" id="ARBA00017242"/>
    </source>
</evidence>
<evidence type="ECO:0000256" key="9">
    <source>
        <dbReference type="ARBA" id="ARBA00022741"/>
    </source>
</evidence>
<dbReference type="InterPro" id="IPR005481">
    <property type="entry name" value="BC-like_N"/>
</dbReference>
<dbReference type="NCBIfam" id="NF006367">
    <property type="entry name" value="PRK08591.1"/>
    <property type="match status" value="1"/>
</dbReference>
<dbReference type="GO" id="GO:0005524">
    <property type="term" value="F:ATP binding"/>
    <property type="evidence" value="ECO:0007669"/>
    <property type="project" value="UniProtKB-UniRule"/>
</dbReference>
<dbReference type="Gene3D" id="3.40.50.20">
    <property type="match status" value="1"/>
</dbReference>
<dbReference type="InterPro" id="IPR011764">
    <property type="entry name" value="Biotin_carboxylation_dom"/>
</dbReference>
<dbReference type="InterPro" id="IPR013815">
    <property type="entry name" value="ATP_grasp_subdomain_1"/>
</dbReference>
<evidence type="ECO:0000256" key="8">
    <source>
        <dbReference type="ARBA" id="ARBA00022723"/>
    </source>
</evidence>
<dbReference type="PROSITE" id="PS50975">
    <property type="entry name" value="ATP_GRASP"/>
    <property type="match status" value="1"/>
</dbReference>
<evidence type="ECO:0000256" key="16">
    <source>
        <dbReference type="ARBA" id="ARBA00033786"/>
    </source>
</evidence>
<evidence type="ECO:0000256" key="13">
    <source>
        <dbReference type="ARBA" id="ARBA00023098"/>
    </source>
</evidence>
<dbReference type="PROSITE" id="PS50979">
    <property type="entry name" value="BC"/>
    <property type="match status" value="1"/>
</dbReference>
<evidence type="ECO:0000256" key="11">
    <source>
        <dbReference type="ARBA" id="ARBA00022840"/>
    </source>
</evidence>
<evidence type="ECO:0000256" key="7">
    <source>
        <dbReference type="ARBA" id="ARBA00022598"/>
    </source>
</evidence>
<evidence type="ECO:0000256" key="4">
    <source>
        <dbReference type="ARBA" id="ARBA00013263"/>
    </source>
</evidence>
<dbReference type="PANTHER" id="PTHR48095:SF2">
    <property type="entry name" value="BIOTIN CARBOXYLASE, CHLOROPLASTIC"/>
    <property type="match status" value="1"/>
</dbReference>
<accession>A0A368U649</accession>
<evidence type="ECO:0000259" key="21">
    <source>
        <dbReference type="PROSITE" id="PS50979"/>
    </source>
</evidence>
<evidence type="ECO:0000256" key="18">
    <source>
        <dbReference type="PROSITE-ProRule" id="PRU00409"/>
    </source>
</evidence>
<dbReference type="FunFam" id="3.40.50.20:FF:000010">
    <property type="entry name" value="Propionyl-CoA carboxylase subunit alpha"/>
    <property type="match status" value="1"/>
</dbReference>
<evidence type="ECO:0000256" key="17">
    <source>
        <dbReference type="ARBA" id="ARBA00048600"/>
    </source>
</evidence>
<dbReference type="SUPFAM" id="SSF52440">
    <property type="entry name" value="PreATP-grasp domain"/>
    <property type="match status" value="1"/>
</dbReference>
<evidence type="ECO:0000256" key="1">
    <source>
        <dbReference type="ARBA" id="ARBA00003761"/>
    </source>
</evidence>
<keyword evidence="7 19" id="KW-0436">Ligase</keyword>
<keyword evidence="8" id="KW-0479">Metal-binding</keyword>
<dbReference type="Gene3D" id="3.30.1490.20">
    <property type="entry name" value="ATP-grasp fold, A domain"/>
    <property type="match status" value="1"/>
</dbReference>
<dbReference type="GO" id="GO:0006633">
    <property type="term" value="P:fatty acid biosynthetic process"/>
    <property type="evidence" value="ECO:0007669"/>
    <property type="project" value="UniProtKB-KW"/>
</dbReference>
<keyword evidence="11 18" id="KW-0067">ATP-binding</keyword>
<reference evidence="22 23" key="1">
    <citation type="submission" date="2018-07" db="EMBL/GenBank/DDBJ databases">
        <title>Halomonas rutogse sp. nov., isolated from Lake TangqianCo on Tibetan Plateau.</title>
        <authorList>
            <person name="Lu H."/>
            <person name="Xing P."/>
            <person name="Wu Q."/>
        </authorList>
    </citation>
    <scope>NUCLEOTIDE SEQUENCE [LARGE SCALE GENOMIC DNA]</scope>
    <source>
        <strain evidence="22 23">TQ8S</strain>
    </source>
</reference>
<dbReference type="UniPathway" id="UPA00655">
    <property type="reaction ID" value="UER00711"/>
</dbReference>
<keyword evidence="15 19" id="KW-0092">Biotin</keyword>
<keyword evidence="10 19" id="KW-0276">Fatty acid metabolism</keyword>
<dbReference type="PROSITE" id="PS00866">
    <property type="entry name" value="CPSASE_1"/>
    <property type="match status" value="1"/>
</dbReference>
<dbReference type="PROSITE" id="PS00867">
    <property type="entry name" value="CPSASE_2"/>
    <property type="match status" value="1"/>
</dbReference>
<dbReference type="PANTHER" id="PTHR48095">
    <property type="entry name" value="PYRUVATE CARBOXYLASE SUBUNIT A"/>
    <property type="match status" value="1"/>
</dbReference>
<dbReference type="RefSeq" id="WP_114486239.1">
    <property type="nucleotide sequence ID" value="NZ_CBCSHM010000014.1"/>
</dbReference>
<proteinExistence type="predicted"/>
<dbReference type="GO" id="GO:2001295">
    <property type="term" value="P:malonyl-CoA biosynthetic process"/>
    <property type="evidence" value="ECO:0007669"/>
    <property type="project" value="UniProtKB-UniPathway"/>
</dbReference>
<keyword evidence="9 18" id="KW-0547">Nucleotide-binding</keyword>
<dbReference type="InterPro" id="IPR011761">
    <property type="entry name" value="ATP-grasp"/>
</dbReference>
<dbReference type="FunFam" id="3.30.1490.20:FF:000003">
    <property type="entry name" value="acetyl-CoA carboxylase isoform X1"/>
    <property type="match status" value="1"/>
</dbReference>
<sequence length="446" mass="48768">MLDKVLIANRGEIALRILRACKELGIKTVAVHSKADRELMHVRLADEAVCIGPASSAQSYLNIPALISAAEVTDASAIHPGYGFLSENANFAEQVERSGFTFIGPRADTIRLMGDKVSAIESMKKAGVPTVPGSDGPLGDDESATLETAQRIGYPVIIKAAAGGGGRGMRVVHTEAHLLSAVNVTRTEAHSAFGDGTVYMEKFLEKPRHVEVQVLADGQGNAIHLYDRDCSLQRRHQKVLEEAPAPGIDPEARAKVLEACRQACITLNYRGAGTFEFLYEDGEFFFIEMNTRVQVEHPVTEMVTGVDIVKEQLLIASGQPLSYRQEDITLNGHAFECRINAEDARTFMPSPGKVTLYHAPGGLGVRMDSHLYTGYTVPPHYDSLIGKLITWGASREIALTRMRNALDELLVEGIKTNIDLQKDLVRDGYFRQGGVNIHYLEKKLAS</sequence>
<evidence type="ECO:0000256" key="12">
    <source>
        <dbReference type="ARBA" id="ARBA00022842"/>
    </source>
</evidence>
<evidence type="ECO:0000256" key="15">
    <source>
        <dbReference type="ARBA" id="ARBA00023267"/>
    </source>
</evidence>
<comment type="catalytic activity">
    <reaction evidence="17 19">
        <text>N(6)-biotinyl-L-lysyl-[protein] + hydrogencarbonate + ATP = N(6)-carboxybiotinyl-L-lysyl-[protein] + ADP + phosphate + H(+)</text>
        <dbReference type="Rhea" id="RHEA:13501"/>
        <dbReference type="Rhea" id="RHEA-COMP:10505"/>
        <dbReference type="Rhea" id="RHEA-COMP:10506"/>
        <dbReference type="ChEBI" id="CHEBI:15378"/>
        <dbReference type="ChEBI" id="CHEBI:17544"/>
        <dbReference type="ChEBI" id="CHEBI:30616"/>
        <dbReference type="ChEBI" id="CHEBI:43474"/>
        <dbReference type="ChEBI" id="CHEBI:83144"/>
        <dbReference type="ChEBI" id="CHEBI:83145"/>
        <dbReference type="ChEBI" id="CHEBI:456216"/>
        <dbReference type="EC" id="6.3.4.14"/>
    </reaction>
</comment>
<dbReference type="SMART" id="SM00878">
    <property type="entry name" value="Biotin_carb_C"/>
    <property type="match status" value="1"/>
</dbReference>
<dbReference type="Proteomes" id="UP000253204">
    <property type="component" value="Unassembled WGS sequence"/>
</dbReference>
<dbReference type="Pfam" id="PF02785">
    <property type="entry name" value="Biotin_carb_C"/>
    <property type="match status" value="1"/>
</dbReference>
<dbReference type="OrthoDB" id="9763189at2"/>
<dbReference type="InterPro" id="IPR011054">
    <property type="entry name" value="Rudment_hybrid_motif"/>
</dbReference>
<dbReference type="InterPro" id="IPR005482">
    <property type="entry name" value="Biotin_COase_C"/>
</dbReference>
<dbReference type="GO" id="GO:0046872">
    <property type="term" value="F:metal ion binding"/>
    <property type="evidence" value="ECO:0007669"/>
    <property type="project" value="UniProtKB-KW"/>
</dbReference>
<dbReference type="InterPro" id="IPR004549">
    <property type="entry name" value="Acetyl_CoA_COase_biotin_COase"/>
</dbReference>
<dbReference type="InterPro" id="IPR005479">
    <property type="entry name" value="CPAse_ATP-bd"/>
</dbReference>
<evidence type="ECO:0000313" key="22">
    <source>
        <dbReference type="EMBL" id="RCV92618.1"/>
    </source>
</evidence>
<comment type="subunit">
    <text evidence="3 19">Acetyl-CoA carboxylase is a heterohexamer of biotin carboxyl carrier protein, biotin carboxylase and the two subunits of carboxyl transferase in a 2:2 complex.</text>
</comment>
<evidence type="ECO:0000256" key="3">
    <source>
        <dbReference type="ARBA" id="ARBA00011750"/>
    </source>
</evidence>
<dbReference type="InterPro" id="IPR016185">
    <property type="entry name" value="PreATP-grasp_dom_sf"/>
</dbReference>
<evidence type="ECO:0000313" key="23">
    <source>
        <dbReference type="Proteomes" id="UP000253204"/>
    </source>
</evidence>
<evidence type="ECO:0000256" key="14">
    <source>
        <dbReference type="ARBA" id="ARBA00023160"/>
    </source>
</evidence>
<gene>
    <name evidence="22" type="primary">accC</name>
    <name evidence="22" type="ORF">DU506_07070</name>
</gene>
<dbReference type="InterPro" id="IPR051602">
    <property type="entry name" value="ACC_Biotin_Carboxylase"/>
</dbReference>
<keyword evidence="13 19" id="KW-0443">Lipid metabolism</keyword>
<keyword evidence="6 19" id="KW-0444">Lipid biosynthesis</keyword>
<dbReference type="SUPFAM" id="SSF51246">
    <property type="entry name" value="Rudiment single hybrid motif"/>
    <property type="match status" value="1"/>
</dbReference>
<dbReference type="SUPFAM" id="SSF56059">
    <property type="entry name" value="Glutathione synthetase ATP-binding domain-like"/>
    <property type="match status" value="1"/>
</dbReference>
<comment type="caution">
    <text evidence="22">The sequence shown here is derived from an EMBL/GenBank/DDBJ whole genome shotgun (WGS) entry which is preliminary data.</text>
</comment>
<evidence type="ECO:0000259" key="20">
    <source>
        <dbReference type="PROSITE" id="PS50975"/>
    </source>
</evidence>
<dbReference type="GO" id="GO:0004075">
    <property type="term" value="F:biotin carboxylase activity"/>
    <property type="evidence" value="ECO:0007669"/>
    <property type="project" value="UniProtKB-EC"/>
</dbReference>
<dbReference type="Gene3D" id="3.30.470.20">
    <property type="entry name" value="ATP-grasp fold, B domain"/>
    <property type="match status" value="1"/>
</dbReference>
<organism evidence="22 23">
    <name type="scientific">Vreelandella rituensis</name>
    <dbReference type="NCBI Taxonomy" id="2282306"/>
    <lineage>
        <taxon>Bacteria</taxon>
        <taxon>Pseudomonadati</taxon>
        <taxon>Pseudomonadota</taxon>
        <taxon>Gammaproteobacteria</taxon>
        <taxon>Oceanospirillales</taxon>
        <taxon>Halomonadaceae</taxon>
        <taxon>Vreelandella</taxon>
    </lineage>
</organism>
<evidence type="ECO:0000256" key="10">
    <source>
        <dbReference type="ARBA" id="ARBA00022832"/>
    </source>
</evidence>